<reference evidence="7 8" key="1">
    <citation type="submission" date="2018-01" db="EMBL/GenBank/DDBJ databases">
        <title>Complete genome sequence of Streptomyces lunaelactis MM109T, a Ferroverdin A producer isolated from cave moonmilk deposits.</title>
        <authorList>
            <person name="Naome A."/>
            <person name="Martinet L."/>
            <person name="Maciejewska M."/>
            <person name="Anderssen S."/>
            <person name="Adam D."/>
            <person name="Tenconi E."/>
            <person name="Deflandre B."/>
            <person name="Arguelles-Arias A."/>
            <person name="Calusinska M."/>
            <person name="Copieters W."/>
            <person name="Karim L."/>
            <person name="Hanikenne M."/>
            <person name="Baurain D."/>
            <person name="van Wezel G."/>
            <person name="Smargiasso N."/>
            <person name="de Pauw E."/>
            <person name="Delfosse P."/>
            <person name="Rigali S."/>
        </authorList>
    </citation>
    <scope>NUCLEOTIDE SEQUENCE [LARGE SCALE GENOMIC DNA]</scope>
    <source>
        <strain evidence="7 8">MM109</strain>
    </source>
</reference>
<dbReference type="SMART" id="SM00020">
    <property type="entry name" value="Tryp_SPc"/>
    <property type="match status" value="1"/>
</dbReference>
<dbReference type="Gene3D" id="2.130.10.130">
    <property type="entry name" value="Integrin alpha, N-terminal"/>
    <property type="match status" value="1"/>
</dbReference>
<dbReference type="Pfam" id="PF13517">
    <property type="entry name" value="FG-GAP_3"/>
    <property type="match status" value="2"/>
</dbReference>
<dbReference type="KEGG" id="slk:SLUN_27055"/>
<dbReference type="Pfam" id="PF00089">
    <property type="entry name" value="Trypsin"/>
    <property type="match status" value="1"/>
</dbReference>
<keyword evidence="8" id="KW-1185">Reference proteome</keyword>
<dbReference type="FunFam" id="2.40.10.10:FF:000068">
    <property type="entry name" value="transmembrane protease serine 2"/>
    <property type="match status" value="1"/>
</dbReference>
<evidence type="ECO:0000259" key="6">
    <source>
        <dbReference type="PROSITE" id="PS50240"/>
    </source>
</evidence>
<evidence type="ECO:0000256" key="5">
    <source>
        <dbReference type="SAM" id="SignalP"/>
    </source>
</evidence>
<dbReference type="InterPro" id="IPR028994">
    <property type="entry name" value="Integrin_alpha_N"/>
</dbReference>
<proteinExistence type="inferred from homology"/>
<dbReference type="Gene3D" id="2.40.10.10">
    <property type="entry name" value="Trypsin-like serine proteases"/>
    <property type="match status" value="1"/>
</dbReference>
<evidence type="ECO:0000256" key="3">
    <source>
        <dbReference type="ARBA" id="ARBA00023157"/>
    </source>
</evidence>
<name>A0A2R4T851_9ACTN</name>
<dbReference type="InterPro" id="IPR033116">
    <property type="entry name" value="TRYPSIN_SER"/>
</dbReference>
<keyword evidence="3" id="KW-1015">Disulfide bond</keyword>
<feature type="signal peptide" evidence="5">
    <location>
        <begin position="1"/>
        <end position="41"/>
    </location>
</feature>
<dbReference type="GO" id="GO:0006508">
    <property type="term" value="P:proteolysis"/>
    <property type="evidence" value="ECO:0007669"/>
    <property type="project" value="UniProtKB-KW"/>
</dbReference>
<dbReference type="SUPFAM" id="SSF69318">
    <property type="entry name" value="Integrin alpha N-terminal domain"/>
    <property type="match status" value="1"/>
</dbReference>
<dbReference type="InterPro" id="IPR018114">
    <property type="entry name" value="TRYPSIN_HIS"/>
</dbReference>
<dbReference type="InterPro" id="IPR001254">
    <property type="entry name" value="Trypsin_dom"/>
</dbReference>
<dbReference type="InterPro" id="IPR043504">
    <property type="entry name" value="Peptidase_S1_PA_chymotrypsin"/>
</dbReference>
<dbReference type="PROSITE" id="PS00135">
    <property type="entry name" value="TRYPSIN_SER"/>
    <property type="match status" value="1"/>
</dbReference>
<keyword evidence="4" id="KW-0720">Serine protease</keyword>
<dbReference type="PROSITE" id="PS50240">
    <property type="entry name" value="TRYPSIN_DOM"/>
    <property type="match status" value="1"/>
</dbReference>
<dbReference type="EMBL" id="CP026304">
    <property type="protein sequence ID" value="AVZ75313.1"/>
    <property type="molecule type" value="Genomic_DNA"/>
</dbReference>
<organism evidence="7 8">
    <name type="scientific">Streptomyces lunaelactis</name>
    <dbReference type="NCBI Taxonomy" id="1535768"/>
    <lineage>
        <taxon>Bacteria</taxon>
        <taxon>Bacillati</taxon>
        <taxon>Actinomycetota</taxon>
        <taxon>Actinomycetes</taxon>
        <taxon>Kitasatosporales</taxon>
        <taxon>Streptomycetaceae</taxon>
        <taxon>Streptomyces</taxon>
    </lineage>
</organism>
<dbReference type="InterPro" id="IPR050430">
    <property type="entry name" value="Peptidase_S1"/>
</dbReference>
<dbReference type="GO" id="GO:0004252">
    <property type="term" value="F:serine-type endopeptidase activity"/>
    <property type="evidence" value="ECO:0007669"/>
    <property type="project" value="InterPro"/>
</dbReference>
<dbReference type="AlphaFoldDB" id="A0A2R4T851"/>
<protein>
    <submittedName>
        <fullName evidence="7">Serine protease</fullName>
    </submittedName>
</protein>
<feature type="domain" description="Peptidase S1" evidence="6">
    <location>
        <begin position="70"/>
        <end position="404"/>
    </location>
</feature>
<evidence type="ECO:0000313" key="7">
    <source>
        <dbReference type="EMBL" id="AVZ75313.1"/>
    </source>
</evidence>
<dbReference type="InterPro" id="IPR009003">
    <property type="entry name" value="Peptidase_S1_PA"/>
</dbReference>
<keyword evidence="2 5" id="KW-0732">Signal</keyword>
<dbReference type="PANTHER" id="PTHR24276">
    <property type="entry name" value="POLYSERASE-RELATED"/>
    <property type="match status" value="1"/>
</dbReference>
<sequence>METRVRVSRHRRPFRRVRTLIAAGVAALSLAAGAFAFTAQADDPGPQFLAPKGYKVADASPTSGEPSPRIIGGTTTSFSSAPYMVQLLFNHHNDGYLYFTCGGTLVAPNKVLTAAHCVTDEFGGPLNYATDGLVLAGTSKLVGGGGSTPEGTDVKVRSQWVHPGYSTETFSNDIAVLTLAKPLPYKPLQLAGPDDLASYNAGTNSITLGWGLTSSDADTATLASTLQQVVLPLHSNQECVENLNPFFQDNGTMFCAGQPGTGSDATGKTPCPGDSGGPVLVKGKVVGVVSWGINSADGQQLCNVAGAYEAFAHVANLKSAAQPRIDNTDLTRDGRADLFARTSAGADYSFTSNGVGFSTKTAFSGTYSGYNIVAQTDLNRDGYQDFVVRQTSTGELRWVRRSATSSTYVSGRIASGFGTYRAILAPGDVTGDANPDVVGVSSSGALVVLPGNGAGGVGTLKVIGSGYQKYNAVRGHGDFNGDSRTDLIVRNSSSTALYLIPGTGNASAPFGAPVLQASSWGTYNAIITPGDVSGDGKPDVVTRTSSGALQLHRGNGTTTGTLRAPVQAGTGFAGYNLFG</sequence>
<gene>
    <name evidence="7" type="ORF">SLUN_27055</name>
</gene>
<feature type="chain" id="PRO_5015318600" evidence="5">
    <location>
        <begin position="42"/>
        <end position="579"/>
    </location>
</feature>
<dbReference type="CDD" id="cd00190">
    <property type="entry name" value="Tryp_SPc"/>
    <property type="match status" value="1"/>
</dbReference>
<evidence type="ECO:0000313" key="8">
    <source>
        <dbReference type="Proteomes" id="UP000244201"/>
    </source>
</evidence>
<dbReference type="SUPFAM" id="SSF50494">
    <property type="entry name" value="Trypsin-like serine proteases"/>
    <property type="match status" value="1"/>
</dbReference>
<dbReference type="Proteomes" id="UP000244201">
    <property type="component" value="Chromosome"/>
</dbReference>
<dbReference type="Gene3D" id="2.40.128.340">
    <property type="match status" value="1"/>
</dbReference>
<dbReference type="InterPro" id="IPR013517">
    <property type="entry name" value="FG-GAP"/>
</dbReference>
<dbReference type="PROSITE" id="PS00134">
    <property type="entry name" value="TRYPSIN_HIS"/>
    <property type="match status" value="1"/>
</dbReference>
<keyword evidence="4 7" id="KW-0645">Protease</keyword>
<evidence type="ECO:0000256" key="2">
    <source>
        <dbReference type="ARBA" id="ARBA00022729"/>
    </source>
</evidence>
<evidence type="ECO:0000256" key="4">
    <source>
        <dbReference type="RuleBase" id="RU363034"/>
    </source>
</evidence>
<dbReference type="InterPro" id="IPR001314">
    <property type="entry name" value="Peptidase_S1A"/>
</dbReference>
<comment type="similarity">
    <text evidence="1">Belongs to the peptidase S1 family.</text>
</comment>
<dbReference type="PRINTS" id="PR00722">
    <property type="entry name" value="CHYMOTRYPSIN"/>
</dbReference>
<dbReference type="PANTHER" id="PTHR24276:SF98">
    <property type="entry name" value="FI18310P1-RELATED"/>
    <property type="match status" value="1"/>
</dbReference>
<accession>A0A2R4T851</accession>
<keyword evidence="4" id="KW-0378">Hydrolase</keyword>
<evidence type="ECO:0000256" key="1">
    <source>
        <dbReference type="ARBA" id="ARBA00007664"/>
    </source>
</evidence>